<dbReference type="Gene3D" id="1.20.120.160">
    <property type="entry name" value="HPT domain"/>
    <property type="match status" value="1"/>
</dbReference>
<dbReference type="PROSITE" id="PS50112">
    <property type="entry name" value="PAS"/>
    <property type="match status" value="2"/>
</dbReference>
<evidence type="ECO:0000313" key="18">
    <source>
        <dbReference type="Proteomes" id="UP001549691"/>
    </source>
</evidence>
<feature type="domain" description="Histidine kinase" evidence="11">
    <location>
        <begin position="764"/>
        <end position="986"/>
    </location>
</feature>
<organism evidence="17 18">
    <name type="scientific">Uliginosibacterium flavum</name>
    <dbReference type="NCBI Taxonomy" id="1396831"/>
    <lineage>
        <taxon>Bacteria</taxon>
        <taxon>Pseudomonadati</taxon>
        <taxon>Pseudomonadota</taxon>
        <taxon>Betaproteobacteria</taxon>
        <taxon>Rhodocyclales</taxon>
        <taxon>Zoogloeaceae</taxon>
        <taxon>Uliginosibacterium</taxon>
    </lineage>
</organism>
<feature type="domain" description="Response regulatory" evidence="12">
    <location>
        <begin position="1014"/>
        <end position="1134"/>
    </location>
</feature>
<dbReference type="InterPro" id="IPR036097">
    <property type="entry name" value="HisK_dim/P_sf"/>
</dbReference>
<dbReference type="Gene3D" id="3.40.50.2300">
    <property type="match status" value="1"/>
</dbReference>
<dbReference type="CDD" id="cd17546">
    <property type="entry name" value="REC_hyHK_CKI1_RcsC-like"/>
    <property type="match status" value="1"/>
</dbReference>
<protein>
    <recommendedName>
        <fullName evidence="3">histidine kinase</fullName>
        <ecNumber evidence="3">2.7.13.3</ecNumber>
    </recommendedName>
</protein>
<dbReference type="SMART" id="SM00091">
    <property type="entry name" value="PAS"/>
    <property type="match status" value="3"/>
</dbReference>
<dbReference type="RefSeq" id="WP_354602478.1">
    <property type="nucleotide sequence ID" value="NZ_JBEWZI010000026.1"/>
</dbReference>
<dbReference type="EMBL" id="JBEWZI010000026">
    <property type="protein sequence ID" value="MET7016020.1"/>
    <property type="molecule type" value="Genomic_DNA"/>
</dbReference>
<comment type="subcellular location">
    <subcellularLocation>
        <location evidence="2">Membrane</location>
    </subcellularLocation>
</comment>
<feature type="domain" description="CHASE" evidence="15">
    <location>
        <begin position="73"/>
        <end position="244"/>
    </location>
</feature>
<dbReference type="EC" id="2.7.13.3" evidence="3"/>
<evidence type="ECO:0000256" key="10">
    <source>
        <dbReference type="PROSITE-ProRule" id="PRU00169"/>
    </source>
</evidence>
<dbReference type="Pfam" id="PF00512">
    <property type="entry name" value="HisKA"/>
    <property type="match status" value="1"/>
</dbReference>
<dbReference type="PROSITE" id="PS50839">
    <property type="entry name" value="CHASE"/>
    <property type="match status" value="1"/>
</dbReference>
<evidence type="ECO:0000256" key="3">
    <source>
        <dbReference type="ARBA" id="ARBA00012438"/>
    </source>
</evidence>
<dbReference type="PROSITE" id="PS50113">
    <property type="entry name" value="PAC"/>
    <property type="match status" value="2"/>
</dbReference>
<evidence type="ECO:0000259" key="16">
    <source>
        <dbReference type="PROSITE" id="PS50894"/>
    </source>
</evidence>
<proteinExistence type="predicted"/>
<feature type="domain" description="PAC" evidence="14">
    <location>
        <begin position="693"/>
        <end position="746"/>
    </location>
</feature>
<dbReference type="SUPFAM" id="SSF55874">
    <property type="entry name" value="ATPase domain of HSP90 chaperone/DNA topoisomerase II/histidine kinase"/>
    <property type="match status" value="1"/>
</dbReference>
<dbReference type="Gene3D" id="3.30.450.20">
    <property type="entry name" value="PAS domain"/>
    <property type="match status" value="3"/>
</dbReference>
<evidence type="ECO:0000256" key="6">
    <source>
        <dbReference type="ARBA" id="ARBA00022989"/>
    </source>
</evidence>
<evidence type="ECO:0000256" key="1">
    <source>
        <dbReference type="ARBA" id="ARBA00000085"/>
    </source>
</evidence>
<dbReference type="CDD" id="cd00082">
    <property type="entry name" value="HisKA"/>
    <property type="match status" value="1"/>
</dbReference>
<dbReference type="CDD" id="cd00130">
    <property type="entry name" value="PAS"/>
    <property type="match status" value="3"/>
</dbReference>
<dbReference type="SUPFAM" id="SSF47384">
    <property type="entry name" value="Homodimeric domain of signal transducing histidine kinase"/>
    <property type="match status" value="1"/>
</dbReference>
<dbReference type="InterPro" id="IPR035965">
    <property type="entry name" value="PAS-like_dom_sf"/>
</dbReference>
<dbReference type="CDD" id="cd16922">
    <property type="entry name" value="HATPase_EvgS-ArcB-TorS-like"/>
    <property type="match status" value="1"/>
</dbReference>
<dbReference type="InterPro" id="IPR003661">
    <property type="entry name" value="HisK_dim/P_dom"/>
</dbReference>
<evidence type="ECO:0000256" key="2">
    <source>
        <dbReference type="ARBA" id="ARBA00004370"/>
    </source>
</evidence>
<evidence type="ECO:0000313" key="17">
    <source>
        <dbReference type="EMBL" id="MET7016020.1"/>
    </source>
</evidence>
<comment type="catalytic activity">
    <reaction evidence="1">
        <text>ATP + protein L-histidine = ADP + protein N-phospho-L-histidine.</text>
        <dbReference type="EC" id="2.7.13.3"/>
    </reaction>
</comment>
<dbReference type="InterPro" id="IPR008207">
    <property type="entry name" value="Sig_transdc_His_kin_Hpt_dom"/>
</dbReference>
<dbReference type="SUPFAM" id="SSF55785">
    <property type="entry name" value="PYP-like sensor domain (PAS domain)"/>
    <property type="match status" value="3"/>
</dbReference>
<keyword evidence="5" id="KW-0812">Transmembrane</keyword>
<feature type="domain" description="PAS" evidence="13">
    <location>
        <begin position="489"/>
        <end position="546"/>
    </location>
</feature>
<feature type="modified residue" description="4-aspartylphosphate" evidence="10">
    <location>
        <position position="1064"/>
    </location>
</feature>
<dbReference type="Pfam" id="PF00072">
    <property type="entry name" value="Response_reg"/>
    <property type="match status" value="1"/>
</dbReference>
<dbReference type="PROSITE" id="PS50894">
    <property type="entry name" value="HPT"/>
    <property type="match status" value="1"/>
</dbReference>
<evidence type="ECO:0000259" key="12">
    <source>
        <dbReference type="PROSITE" id="PS50110"/>
    </source>
</evidence>
<dbReference type="PRINTS" id="PR00344">
    <property type="entry name" value="BCTRLSENSOR"/>
</dbReference>
<dbReference type="PANTHER" id="PTHR45339:SF5">
    <property type="entry name" value="HISTIDINE KINASE"/>
    <property type="match status" value="1"/>
</dbReference>
<dbReference type="Gene3D" id="1.10.287.130">
    <property type="match status" value="1"/>
</dbReference>
<dbReference type="SUPFAM" id="SSF47226">
    <property type="entry name" value="Histidine-containing phosphotransfer domain, HPT domain"/>
    <property type="match status" value="1"/>
</dbReference>
<dbReference type="InterPro" id="IPR042240">
    <property type="entry name" value="CHASE_sf"/>
</dbReference>
<evidence type="ECO:0000256" key="9">
    <source>
        <dbReference type="PROSITE-ProRule" id="PRU00110"/>
    </source>
</evidence>
<dbReference type="Pfam" id="PF02518">
    <property type="entry name" value="HATPase_c"/>
    <property type="match status" value="1"/>
</dbReference>
<accession>A0ABV2TR63</accession>
<dbReference type="InterPro" id="IPR000700">
    <property type="entry name" value="PAS-assoc_C"/>
</dbReference>
<feature type="modified residue" description="Phosphohistidine" evidence="9">
    <location>
        <position position="1213"/>
    </location>
</feature>
<dbReference type="InterPro" id="IPR013655">
    <property type="entry name" value="PAS_fold_3"/>
</dbReference>
<dbReference type="Gene3D" id="3.30.565.10">
    <property type="entry name" value="Histidine kinase-like ATPase, C-terminal domain"/>
    <property type="match status" value="1"/>
</dbReference>
<dbReference type="PROSITE" id="PS50109">
    <property type="entry name" value="HIS_KIN"/>
    <property type="match status" value="1"/>
</dbReference>
<evidence type="ECO:0000259" key="15">
    <source>
        <dbReference type="PROSITE" id="PS50839"/>
    </source>
</evidence>
<feature type="domain" description="HPt" evidence="16">
    <location>
        <begin position="1174"/>
        <end position="1267"/>
    </location>
</feature>
<feature type="domain" description="PAC" evidence="14">
    <location>
        <begin position="563"/>
        <end position="615"/>
    </location>
</feature>
<evidence type="ECO:0000259" key="14">
    <source>
        <dbReference type="PROSITE" id="PS50113"/>
    </source>
</evidence>
<evidence type="ECO:0000256" key="7">
    <source>
        <dbReference type="ARBA" id="ARBA00023012"/>
    </source>
</evidence>
<evidence type="ECO:0000256" key="4">
    <source>
        <dbReference type="ARBA" id="ARBA00022553"/>
    </source>
</evidence>
<evidence type="ECO:0000256" key="5">
    <source>
        <dbReference type="ARBA" id="ARBA00022692"/>
    </source>
</evidence>
<dbReference type="Pfam" id="PF03924">
    <property type="entry name" value="CHASE"/>
    <property type="match status" value="1"/>
</dbReference>
<dbReference type="SMART" id="SM00086">
    <property type="entry name" value="PAC"/>
    <property type="match status" value="3"/>
</dbReference>
<gene>
    <name evidence="17" type="ORF">ABXR19_17675</name>
</gene>
<dbReference type="InterPro" id="IPR004358">
    <property type="entry name" value="Sig_transdc_His_kin-like_C"/>
</dbReference>
<reference evidence="17 18" key="1">
    <citation type="submission" date="2024-07" db="EMBL/GenBank/DDBJ databases">
        <title>Uliginosibacterium flavum JJ3220;KACC:17644.</title>
        <authorList>
            <person name="Kim M.K."/>
        </authorList>
    </citation>
    <scope>NUCLEOTIDE SEQUENCE [LARGE SCALE GENOMIC DNA]</scope>
    <source>
        <strain evidence="17 18">KACC:17644</strain>
    </source>
</reference>
<keyword evidence="6" id="KW-1133">Transmembrane helix</keyword>
<dbReference type="SUPFAM" id="SSF52172">
    <property type="entry name" value="CheY-like"/>
    <property type="match status" value="1"/>
</dbReference>
<keyword evidence="8" id="KW-0472">Membrane</keyword>
<dbReference type="NCBIfam" id="TIGR00229">
    <property type="entry name" value="sensory_box"/>
    <property type="match status" value="3"/>
</dbReference>
<dbReference type="InterPro" id="IPR036641">
    <property type="entry name" value="HPT_dom_sf"/>
</dbReference>
<dbReference type="Pfam" id="PF01627">
    <property type="entry name" value="Hpt"/>
    <property type="match status" value="1"/>
</dbReference>
<comment type="caution">
    <text evidence="17">The sequence shown here is derived from an EMBL/GenBank/DDBJ whole genome shotgun (WGS) entry which is preliminary data.</text>
</comment>
<dbReference type="PANTHER" id="PTHR45339">
    <property type="entry name" value="HYBRID SIGNAL TRANSDUCTION HISTIDINE KINASE J"/>
    <property type="match status" value="1"/>
</dbReference>
<dbReference type="Proteomes" id="UP001549691">
    <property type="component" value="Unassembled WGS sequence"/>
</dbReference>
<dbReference type="SMART" id="SM00388">
    <property type="entry name" value="HisKA"/>
    <property type="match status" value="1"/>
</dbReference>
<dbReference type="InterPro" id="IPR036890">
    <property type="entry name" value="HATPase_C_sf"/>
</dbReference>
<name>A0ABV2TR63_9RHOO</name>
<dbReference type="SMART" id="SM00387">
    <property type="entry name" value="HATPase_c"/>
    <property type="match status" value="1"/>
</dbReference>
<dbReference type="InterPro" id="IPR006189">
    <property type="entry name" value="CHASE_dom"/>
</dbReference>
<dbReference type="SMART" id="SM01079">
    <property type="entry name" value="CHASE"/>
    <property type="match status" value="1"/>
</dbReference>
<evidence type="ECO:0000256" key="8">
    <source>
        <dbReference type="ARBA" id="ARBA00023136"/>
    </source>
</evidence>
<dbReference type="InterPro" id="IPR000014">
    <property type="entry name" value="PAS"/>
</dbReference>
<dbReference type="SMART" id="SM00448">
    <property type="entry name" value="REC"/>
    <property type="match status" value="1"/>
</dbReference>
<keyword evidence="18" id="KW-1185">Reference proteome</keyword>
<dbReference type="Pfam" id="PF13426">
    <property type="entry name" value="PAS_9"/>
    <property type="match status" value="2"/>
</dbReference>
<dbReference type="InterPro" id="IPR011006">
    <property type="entry name" value="CheY-like_superfamily"/>
</dbReference>
<evidence type="ECO:0000259" key="13">
    <source>
        <dbReference type="PROSITE" id="PS50112"/>
    </source>
</evidence>
<dbReference type="PROSITE" id="PS50110">
    <property type="entry name" value="RESPONSE_REGULATORY"/>
    <property type="match status" value="1"/>
</dbReference>
<dbReference type="InterPro" id="IPR001610">
    <property type="entry name" value="PAC"/>
</dbReference>
<dbReference type="Gene3D" id="3.30.450.350">
    <property type="entry name" value="CHASE domain"/>
    <property type="match status" value="1"/>
</dbReference>
<sequence>MLRSLYLRLLPPLAVLILGGLVSAWIFQRFERVESARRLSDFTILADRHAAALRSEMAVVVARIQNIQQVHATTGQLDAQGFSRIVRVFGKERHIQAYEWAPRVSARERDVFELSARAEGVKGYMIRDILPGGMDTAARREEHFPVRFLEPLEGNAGVLGVDLSSELQRRIALEAARDSGMPTITAPVRLMQGSTREKGVLIFVPAYAPDTSIADIAGRRKNLTGFAVGALRITEVFDQALKNIPPSGLDVRMSDSALAGEEGLLYLHWSRTRQSGAAPDPGWFESSPLRVTRPLDLGGREYELEIVASPANLLASESDWPLLVLLSGFLLTAISAVLIYSLAQRKRMVDQLVEARTTALQDALWRLSHSEEHHRMLFERLKIPMLAIDPVSGLIIEANAEACHFYGFCHVEFKRLKITDISQAGAEVVQAAMRDAVSGKRNTFEFSQRMASGEIRQVEGHASPISVDGQILLYVAVLDITRRKRSEAQLRLQSQAVDAAANAIVITDRQGRIERVNAAFTRVTGYSAEEAIGRNPRDLVKSAEHPPEFFAEMWQTILSGKIWRGELRNRRKDGTLYDEDQTIAPVIDETGQISHFVAIKQDITERNRSRAELANERRRLADIIRGTNVGTWEWDLSTGQTTFNERWAEIIGYTLEELSPTSIDTWVDFAHPADLAASGIELQRHFDGLVENYEVEVRMRHKDGHWVWVLDRGKVLRRDAEGKPLFMSGTHQEITERKAAETALIEAKQHAEAANLAKSRFLATMSHEIRTPLNGILGMAQMLLQPDLADAGRRNFARTILNSGQTLLALLNDILDLSKVEAGKLELTDAIFSPQQILEEISALFAEAAHLKGLRLEAHWCGQPGLRYRGDPIRLRQMISNLVSNALKFTSHGQVSIWADEFDRVDEVAQLHFAVTDTGIGIPADKQALLFKPFSQIDDSDTRKFGGTGLGLSIVRSLAELMQGEVGIESREEQGSTFWFRIQTGVVCTQEESRRSERAPELAASSPPSLQGRRVLIVEDNPTNLLVVQAMLASQSLQLSHVGNGQEAVDLVCAREAFDLILMDCQMPVMDGFEASRLIRQWELLEHRTPVPIVALTAGAFAEDRHLCDAAGMSDFLAKPIDLGKLLGMLHKWLAPSMNDVPVVLASPALTPSADAESLPVFDASELMRRLGSDLEIAQIATGAFLEDYAGLVQQLRAALAARNTKDARRHAHSLKGAAGNTSGIAVADCAGRIEALCAEEQLAEGEALLPQLDADIARFVEALREFLKRIG</sequence>
<dbReference type="InterPro" id="IPR003594">
    <property type="entry name" value="HATPase_dom"/>
</dbReference>
<keyword evidence="7" id="KW-0902">Two-component regulatory system</keyword>
<dbReference type="Pfam" id="PF08447">
    <property type="entry name" value="PAS_3"/>
    <property type="match status" value="1"/>
</dbReference>
<dbReference type="InterPro" id="IPR001789">
    <property type="entry name" value="Sig_transdc_resp-reg_receiver"/>
</dbReference>
<keyword evidence="4 10" id="KW-0597">Phosphoprotein</keyword>
<dbReference type="InterPro" id="IPR005467">
    <property type="entry name" value="His_kinase_dom"/>
</dbReference>
<evidence type="ECO:0000259" key="11">
    <source>
        <dbReference type="PROSITE" id="PS50109"/>
    </source>
</evidence>
<feature type="domain" description="PAS" evidence="13">
    <location>
        <begin position="616"/>
        <end position="674"/>
    </location>
</feature>